<proteinExistence type="predicted"/>
<gene>
    <name evidence="1" type="ORF">QTO34_012702</name>
</gene>
<dbReference type="AlphaFoldDB" id="A0AA40LD82"/>
<organism evidence="1 2">
    <name type="scientific">Cnephaeus nilssonii</name>
    <name type="common">Northern bat</name>
    <name type="synonym">Eptesicus nilssonii</name>
    <dbReference type="NCBI Taxonomy" id="3371016"/>
    <lineage>
        <taxon>Eukaryota</taxon>
        <taxon>Metazoa</taxon>
        <taxon>Chordata</taxon>
        <taxon>Craniata</taxon>
        <taxon>Vertebrata</taxon>
        <taxon>Euteleostomi</taxon>
        <taxon>Mammalia</taxon>
        <taxon>Eutheria</taxon>
        <taxon>Laurasiatheria</taxon>
        <taxon>Chiroptera</taxon>
        <taxon>Yangochiroptera</taxon>
        <taxon>Vespertilionidae</taxon>
        <taxon>Cnephaeus</taxon>
    </lineage>
</organism>
<dbReference type="EMBL" id="JAULJE010000025">
    <property type="protein sequence ID" value="KAK1327794.1"/>
    <property type="molecule type" value="Genomic_DNA"/>
</dbReference>
<keyword evidence="2" id="KW-1185">Reference proteome</keyword>
<evidence type="ECO:0000313" key="2">
    <source>
        <dbReference type="Proteomes" id="UP001177744"/>
    </source>
</evidence>
<dbReference type="Proteomes" id="UP001177744">
    <property type="component" value="Unassembled WGS sequence"/>
</dbReference>
<evidence type="ECO:0000313" key="1">
    <source>
        <dbReference type="EMBL" id="KAK1327794.1"/>
    </source>
</evidence>
<name>A0AA40LD82_CNENI</name>
<protein>
    <submittedName>
        <fullName evidence="1">Uncharacterized protein</fullName>
    </submittedName>
</protein>
<reference evidence="1" key="1">
    <citation type="submission" date="2023-06" db="EMBL/GenBank/DDBJ databases">
        <title>Reference genome for the Northern bat (Eptesicus nilssonii), a most northern bat species.</title>
        <authorList>
            <person name="Laine V.N."/>
            <person name="Pulliainen A.T."/>
            <person name="Lilley T.M."/>
        </authorList>
    </citation>
    <scope>NUCLEOTIDE SEQUENCE</scope>
    <source>
        <strain evidence="1">BLF_Eptnil</strain>
        <tissue evidence="1">Kidney</tissue>
    </source>
</reference>
<accession>A0AA40LD82</accession>
<comment type="caution">
    <text evidence="1">The sequence shown here is derived from an EMBL/GenBank/DDBJ whole genome shotgun (WGS) entry which is preliminary data.</text>
</comment>
<sequence length="107" mass="12194">MKSGKARQRLGLPFSLLVFGGRPRAQIWGLDQGSSAVWGQTSRSRRPLSGAETKEVYERADPELLVLEEYLTVPPQGTQIWVRQNTQEVERRQWLEDLQNPEDGGCR</sequence>